<proteinExistence type="predicted"/>
<evidence type="ECO:0000313" key="1">
    <source>
        <dbReference type="EMBL" id="ESN98934.1"/>
    </source>
</evidence>
<gene>
    <name evidence="2" type="primary">20195957</name>
    <name evidence="1" type="ORF">HELRODRAFT_126689</name>
</gene>
<dbReference type="STRING" id="6412.T1EHA7"/>
<reference evidence="1 3" key="2">
    <citation type="journal article" date="2013" name="Nature">
        <title>Insights into bilaterian evolution from three spiralian genomes.</title>
        <authorList>
            <person name="Simakov O."/>
            <person name="Marletaz F."/>
            <person name="Cho S.J."/>
            <person name="Edsinger-Gonzales E."/>
            <person name="Havlak P."/>
            <person name="Hellsten U."/>
            <person name="Kuo D.H."/>
            <person name="Larsson T."/>
            <person name="Lv J."/>
            <person name="Arendt D."/>
            <person name="Savage R."/>
            <person name="Osoegawa K."/>
            <person name="de Jong P."/>
            <person name="Grimwood J."/>
            <person name="Chapman J.A."/>
            <person name="Shapiro H."/>
            <person name="Aerts A."/>
            <person name="Otillar R.P."/>
            <person name="Terry A.Y."/>
            <person name="Boore J.L."/>
            <person name="Grigoriev I.V."/>
            <person name="Lindberg D.R."/>
            <person name="Seaver E.C."/>
            <person name="Weisblat D.A."/>
            <person name="Putnam N.H."/>
            <person name="Rokhsar D.S."/>
        </authorList>
    </citation>
    <scope>NUCLEOTIDE SEQUENCE</scope>
</reference>
<organism evidence="2 3">
    <name type="scientific">Helobdella robusta</name>
    <name type="common">Californian leech</name>
    <dbReference type="NCBI Taxonomy" id="6412"/>
    <lineage>
        <taxon>Eukaryota</taxon>
        <taxon>Metazoa</taxon>
        <taxon>Spiralia</taxon>
        <taxon>Lophotrochozoa</taxon>
        <taxon>Annelida</taxon>
        <taxon>Clitellata</taxon>
        <taxon>Hirudinea</taxon>
        <taxon>Rhynchobdellida</taxon>
        <taxon>Glossiphoniidae</taxon>
        <taxon>Helobdella</taxon>
    </lineage>
</organism>
<reference evidence="3" key="1">
    <citation type="submission" date="2012-12" db="EMBL/GenBank/DDBJ databases">
        <authorList>
            <person name="Hellsten U."/>
            <person name="Grimwood J."/>
            <person name="Chapman J.A."/>
            <person name="Shapiro H."/>
            <person name="Aerts A."/>
            <person name="Otillar R.P."/>
            <person name="Terry A.Y."/>
            <person name="Boore J.L."/>
            <person name="Simakov O."/>
            <person name="Marletaz F."/>
            <person name="Cho S.-J."/>
            <person name="Edsinger-Gonzales E."/>
            <person name="Havlak P."/>
            <person name="Kuo D.-H."/>
            <person name="Larsson T."/>
            <person name="Lv J."/>
            <person name="Arendt D."/>
            <person name="Savage R."/>
            <person name="Osoegawa K."/>
            <person name="de Jong P."/>
            <person name="Lindberg D.R."/>
            <person name="Seaver E.C."/>
            <person name="Weisblat D.A."/>
            <person name="Putnam N.H."/>
            <person name="Grigoriev I.V."/>
            <person name="Rokhsar D.S."/>
        </authorList>
    </citation>
    <scope>NUCLEOTIDE SEQUENCE</scope>
</reference>
<evidence type="ECO:0000313" key="3">
    <source>
        <dbReference type="Proteomes" id="UP000015101"/>
    </source>
</evidence>
<dbReference type="KEGG" id="hro:HELRODRAFT_126689"/>
<dbReference type="OrthoDB" id="6243574at2759"/>
<accession>T1EHA7</accession>
<name>T1EHA7_HELRO</name>
<dbReference type="CTD" id="20195957"/>
<keyword evidence="3" id="KW-1185">Reference proteome</keyword>
<protein>
    <recommendedName>
        <fullName evidence="4">Reverse transcriptase domain-containing protein</fullName>
    </recommendedName>
</protein>
<sequence>KIMEKIINNRLTWYLKKNKIISDVQCGGIKGRSTLDHLVSLETSIRQALNQGKQVVTIFLD</sequence>
<dbReference type="OMA" id="ISNQQCG"/>
<dbReference type="HOGENOM" id="CLU_2929359_0_0_1"/>
<dbReference type="Proteomes" id="UP000015101">
    <property type="component" value="Unassembled WGS sequence"/>
</dbReference>
<dbReference type="GeneID" id="20195957"/>
<dbReference type="EMBL" id="KB097143">
    <property type="protein sequence ID" value="ESN98934.1"/>
    <property type="molecule type" value="Genomic_DNA"/>
</dbReference>
<evidence type="ECO:0000313" key="2">
    <source>
        <dbReference type="EnsemblMetazoa" id="HelroP126689"/>
    </source>
</evidence>
<dbReference type="RefSeq" id="XP_009022866.1">
    <property type="nucleotide sequence ID" value="XM_009024618.1"/>
</dbReference>
<dbReference type="AlphaFoldDB" id="T1EHA7"/>
<dbReference type="EMBL" id="AMQM01001079">
    <property type="status" value="NOT_ANNOTATED_CDS"/>
    <property type="molecule type" value="Genomic_DNA"/>
</dbReference>
<reference evidence="2" key="3">
    <citation type="submission" date="2015-06" db="UniProtKB">
        <authorList>
            <consortium name="EnsemblMetazoa"/>
        </authorList>
    </citation>
    <scope>IDENTIFICATION</scope>
</reference>
<dbReference type="EnsemblMetazoa" id="HelroT126689">
    <property type="protein sequence ID" value="HelroP126689"/>
    <property type="gene ID" value="HelroG126689"/>
</dbReference>
<dbReference type="InParanoid" id="T1EHA7"/>
<evidence type="ECO:0008006" key="4">
    <source>
        <dbReference type="Google" id="ProtNLM"/>
    </source>
</evidence>